<keyword evidence="9" id="KW-1185">Reference proteome</keyword>
<dbReference type="Gene3D" id="1.20.1250.20">
    <property type="entry name" value="MFS general substrate transporter like domains"/>
    <property type="match status" value="2"/>
</dbReference>
<evidence type="ECO:0000256" key="4">
    <source>
        <dbReference type="ARBA" id="ARBA00023136"/>
    </source>
</evidence>
<feature type="transmembrane region" description="Helical" evidence="6">
    <location>
        <begin position="242"/>
        <end position="262"/>
    </location>
</feature>
<dbReference type="PIRSF" id="PIRSF002808">
    <property type="entry name" value="Hexose_phosphate_transp"/>
    <property type="match status" value="1"/>
</dbReference>
<dbReference type="PANTHER" id="PTHR11662">
    <property type="entry name" value="SOLUTE CARRIER FAMILY 17"/>
    <property type="match status" value="1"/>
</dbReference>
<dbReference type="NCBIfam" id="TIGR00893">
    <property type="entry name" value="2A0114"/>
    <property type="match status" value="1"/>
</dbReference>
<dbReference type="PROSITE" id="PS50850">
    <property type="entry name" value="MFS"/>
    <property type="match status" value="1"/>
</dbReference>
<feature type="transmembrane region" description="Helical" evidence="6">
    <location>
        <begin position="55"/>
        <end position="74"/>
    </location>
</feature>
<dbReference type="InterPro" id="IPR020846">
    <property type="entry name" value="MFS_dom"/>
</dbReference>
<name>A0ABX9WYE1_9GAMM</name>
<evidence type="ECO:0000256" key="5">
    <source>
        <dbReference type="ARBA" id="ARBA00038514"/>
    </source>
</evidence>
<dbReference type="InterPro" id="IPR000849">
    <property type="entry name" value="Sugar_P_transporter"/>
</dbReference>
<evidence type="ECO:0000256" key="1">
    <source>
        <dbReference type="ARBA" id="ARBA00004141"/>
    </source>
</evidence>
<dbReference type="InterPro" id="IPR036259">
    <property type="entry name" value="MFS_trans_sf"/>
</dbReference>
<evidence type="ECO:0000313" key="9">
    <source>
        <dbReference type="Proteomes" id="UP000271870"/>
    </source>
</evidence>
<dbReference type="EMBL" id="RJLS01000009">
    <property type="protein sequence ID" value="RNM24532.1"/>
    <property type="molecule type" value="Genomic_DNA"/>
</dbReference>
<dbReference type="NCBIfam" id="TIGR00881">
    <property type="entry name" value="2A0104"/>
    <property type="match status" value="1"/>
</dbReference>
<feature type="transmembrane region" description="Helical" evidence="6">
    <location>
        <begin position="81"/>
        <end position="97"/>
    </location>
</feature>
<gene>
    <name evidence="8" type="ORF">EFS38_10375</name>
</gene>
<dbReference type="InterPro" id="IPR011701">
    <property type="entry name" value="MFS"/>
</dbReference>
<evidence type="ECO:0000259" key="7">
    <source>
        <dbReference type="PROSITE" id="PS50850"/>
    </source>
</evidence>
<dbReference type="Pfam" id="PF07690">
    <property type="entry name" value="MFS_1"/>
    <property type="match status" value="1"/>
</dbReference>
<comment type="caution">
    <text evidence="8">The sequence shown here is derived from an EMBL/GenBank/DDBJ whole genome shotgun (WGS) entry which is preliminary data.</text>
</comment>
<keyword evidence="4 6" id="KW-0472">Membrane</keyword>
<keyword evidence="3 6" id="KW-1133">Transmembrane helix</keyword>
<evidence type="ECO:0000256" key="2">
    <source>
        <dbReference type="ARBA" id="ARBA00022692"/>
    </source>
</evidence>
<protein>
    <submittedName>
        <fullName evidence="8">MFS transporter</fullName>
    </submittedName>
</protein>
<feature type="transmembrane region" description="Helical" evidence="6">
    <location>
        <begin position="168"/>
        <end position="189"/>
    </location>
</feature>
<accession>A0ABX9WYE1</accession>
<evidence type="ECO:0000256" key="6">
    <source>
        <dbReference type="SAM" id="Phobius"/>
    </source>
</evidence>
<sequence length="429" mass="46869">MDMTITTRPTKRRYLTLLMIFITVVICYVDRANLAVASAHIQKEFGITKTQMGYIFSAFAWTYTLCQIPGGWFLDRVGSKVTYFIAIMGWSIATLLQGFATGLASLIGLRAVTGLFEAPAFPTNNRMVTSWFPEQERASAVGFYTSGQFVGLAFLTPLLIWLQELLSWHWVFIVTGGVGIVWAIIWHVVYQSPKKSKGINQAELDYIAEGGGMVDGDAPIEKKARQPLTAADWKLVFNRKLVGVYIGQFAVTSTLWFFLTWFPNYLTQEKHISALTAGFMTTVPFLAAFVGVLLSGFVADRLVRSGKSIGLARKTPIICGLLISTCIMGANYTNDPMWIMTLMALAFFGNGFASITWSLVSSLAPIRLIGLTGGVFNFVGGLGGITVPLIIGYLAQDYGFAPALTYIAGVALVGALSYILLVGEVKRVA</sequence>
<dbReference type="RefSeq" id="WP_123250747.1">
    <property type="nucleotide sequence ID" value="NZ_RJLS01000009.1"/>
</dbReference>
<evidence type="ECO:0000256" key="3">
    <source>
        <dbReference type="ARBA" id="ARBA00022989"/>
    </source>
</evidence>
<feature type="domain" description="Major facilitator superfamily (MFS) profile" evidence="7">
    <location>
        <begin position="16"/>
        <end position="426"/>
    </location>
</feature>
<keyword evidence="2 6" id="KW-0812">Transmembrane</keyword>
<dbReference type="InterPro" id="IPR050382">
    <property type="entry name" value="MFS_Na/Anion_cotransporter"/>
</dbReference>
<dbReference type="SUPFAM" id="SSF103473">
    <property type="entry name" value="MFS general substrate transporter"/>
    <property type="match status" value="1"/>
</dbReference>
<feature type="transmembrane region" description="Helical" evidence="6">
    <location>
        <begin position="338"/>
        <end position="361"/>
    </location>
</feature>
<proteinExistence type="inferred from homology"/>
<feature type="transmembrane region" description="Helical" evidence="6">
    <location>
        <begin position="311"/>
        <end position="332"/>
    </location>
</feature>
<dbReference type="PANTHER" id="PTHR11662:SF333">
    <property type="entry name" value="D-GALACTONATE TRANSPORTER"/>
    <property type="match status" value="1"/>
</dbReference>
<dbReference type="Proteomes" id="UP000271870">
    <property type="component" value="Unassembled WGS sequence"/>
</dbReference>
<organism evidence="8 9">
    <name type="scientific">Dickeya undicola</name>
    <dbReference type="NCBI Taxonomy" id="1577887"/>
    <lineage>
        <taxon>Bacteria</taxon>
        <taxon>Pseudomonadati</taxon>
        <taxon>Pseudomonadota</taxon>
        <taxon>Gammaproteobacteria</taxon>
        <taxon>Enterobacterales</taxon>
        <taxon>Pectobacteriaceae</taxon>
        <taxon>Dickeya</taxon>
    </lineage>
</organism>
<feature type="transmembrane region" description="Helical" evidence="6">
    <location>
        <begin position="368"/>
        <end position="391"/>
    </location>
</feature>
<feature type="transmembrane region" description="Helical" evidence="6">
    <location>
        <begin position="274"/>
        <end position="299"/>
    </location>
</feature>
<feature type="transmembrane region" description="Helical" evidence="6">
    <location>
        <begin position="403"/>
        <end position="423"/>
    </location>
</feature>
<comment type="similarity">
    <text evidence="5">Belongs to the major facilitator superfamily. Phthalate permease family.</text>
</comment>
<reference evidence="8 9" key="1">
    <citation type="submission" date="2018-11" db="EMBL/GenBank/DDBJ databases">
        <title>Characterization of surface water Dickeya isolates.</title>
        <authorList>
            <person name="Van Gijsegem F."/>
            <person name="Pedron J."/>
        </authorList>
    </citation>
    <scope>NUCLEOTIDE SEQUENCE [LARGE SCALE GENOMIC DNA]</scope>
    <source>
        <strain evidence="8 9">FVG10-MFV-A16</strain>
    </source>
</reference>
<evidence type="ECO:0000313" key="8">
    <source>
        <dbReference type="EMBL" id="RNM24532.1"/>
    </source>
</evidence>
<comment type="subcellular location">
    <subcellularLocation>
        <location evidence="1">Membrane</location>
        <topology evidence="1">Multi-pass membrane protein</topology>
    </subcellularLocation>
</comment>
<dbReference type="CDD" id="cd17319">
    <property type="entry name" value="MFS_ExuT_GudP_like"/>
    <property type="match status" value="1"/>
</dbReference>